<reference evidence="1" key="1">
    <citation type="submission" date="2023-04" db="EMBL/GenBank/DDBJ databases">
        <title>Draft Genome sequencing of Naganishia species isolated from polar environments using Oxford Nanopore Technology.</title>
        <authorList>
            <person name="Leo P."/>
            <person name="Venkateswaran K."/>
        </authorList>
    </citation>
    <scope>NUCLEOTIDE SEQUENCE</scope>
    <source>
        <strain evidence="1">MNA-CCFEE 5261</strain>
    </source>
</reference>
<evidence type="ECO:0000313" key="2">
    <source>
        <dbReference type="Proteomes" id="UP001241377"/>
    </source>
</evidence>
<comment type="caution">
    <text evidence="1">The sequence shown here is derived from an EMBL/GenBank/DDBJ whole genome shotgun (WGS) entry which is preliminary data.</text>
</comment>
<proteinExistence type="predicted"/>
<sequence>MTISLPNPSPCALHFPLFPHYVFHHIPAQYFGSSSATIPPVPSTATMDGHDAHSIPSDHPPPAPLVPPESGKPVVDADGPRDSLSSPTSSSSSSSPTRSASPSASSSSGSEHNSPYFDTSKTSAVITSLDDVAERIKSAKNVIVLVGAGVSVSAGIPDFRSPETGLYANLQRFNLPAPEAIFDLQFFQRKPEPFFMLCKDLYPDTSSTSQSPAHPPPDRLLPSPLRSLSPFPPPPVDTLETISGLPAEMIVEAHGSFAKSHCIGCHRDFPHSEMLTRVRRGEVVRCGECGSLVKPDIVFFGEGLPSRFFQRVRQVSKPPLPRHHLGVPALTPSIAPEQDLPECDLLIVIGTSLQVHPFASLISHVGPDCPRVLINKERVGEARYAWDDEGFRFPSSAEAAEREGTRDFFWQGEADLGVRELAEKLGWTDELEELIRTHQAELKKEWSITHDDNDDTADQWIAAGTPAVADSKDLAEDMLAALAEDLKKVRIEDTKSEL</sequence>
<gene>
    <name evidence="1" type="ORF">QFC19_000146</name>
</gene>
<name>A0ACC2WT09_9TREE</name>
<organism evidence="1 2">
    <name type="scientific">Naganishia cerealis</name>
    <dbReference type="NCBI Taxonomy" id="610337"/>
    <lineage>
        <taxon>Eukaryota</taxon>
        <taxon>Fungi</taxon>
        <taxon>Dikarya</taxon>
        <taxon>Basidiomycota</taxon>
        <taxon>Agaricomycotina</taxon>
        <taxon>Tremellomycetes</taxon>
        <taxon>Filobasidiales</taxon>
        <taxon>Filobasidiaceae</taxon>
        <taxon>Naganishia</taxon>
    </lineage>
</organism>
<protein>
    <submittedName>
        <fullName evidence="1">Uncharacterized protein</fullName>
    </submittedName>
</protein>
<dbReference type="EMBL" id="JASBWR010000001">
    <property type="protein sequence ID" value="KAJ9113951.1"/>
    <property type="molecule type" value="Genomic_DNA"/>
</dbReference>
<accession>A0ACC2WT09</accession>
<evidence type="ECO:0000313" key="1">
    <source>
        <dbReference type="EMBL" id="KAJ9113951.1"/>
    </source>
</evidence>
<keyword evidence="2" id="KW-1185">Reference proteome</keyword>
<dbReference type="Proteomes" id="UP001241377">
    <property type="component" value="Unassembled WGS sequence"/>
</dbReference>